<dbReference type="Gene3D" id="2.180.10.10">
    <property type="entry name" value="RHS repeat-associated core"/>
    <property type="match status" value="1"/>
</dbReference>
<name>A0A855VMR9_9ENTR</name>
<proteinExistence type="inferred from homology"/>
<evidence type="ECO:0000313" key="4">
    <source>
        <dbReference type="Proteomes" id="UP000244004"/>
    </source>
</evidence>
<comment type="similarity">
    <text evidence="1">Belongs to the RHS family.</text>
</comment>
<feature type="domain" description="RHS protein conserved region" evidence="2">
    <location>
        <begin position="56"/>
        <end position="92"/>
    </location>
</feature>
<dbReference type="InterPro" id="IPR001826">
    <property type="entry name" value="RHS"/>
</dbReference>
<dbReference type="InterPro" id="IPR022385">
    <property type="entry name" value="Rhs_assc_core"/>
</dbReference>
<dbReference type="AlphaFoldDB" id="A0A855VMR9"/>
<evidence type="ECO:0000313" key="3">
    <source>
        <dbReference type="EMBL" id="PTX90574.1"/>
    </source>
</evidence>
<dbReference type="Proteomes" id="UP000244004">
    <property type="component" value="Unassembled WGS sequence"/>
</dbReference>
<comment type="caution">
    <text evidence="3">The sequence shown here is derived from an EMBL/GenBank/DDBJ whole genome shotgun (WGS) entry which is preliminary data.</text>
</comment>
<evidence type="ECO:0000259" key="2">
    <source>
        <dbReference type="Pfam" id="PF03527"/>
    </source>
</evidence>
<protein>
    <recommendedName>
        <fullName evidence="2">RHS protein conserved region domain-containing protein</fullName>
    </recommendedName>
</protein>
<dbReference type="PANTHER" id="PTHR32305">
    <property type="match status" value="1"/>
</dbReference>
<evidence type="ECO:0000256" key="1">
    <source>
        <dbReference type="ARBA" id="ARBA00009455"/>
    </source>
</evidence>
<dbReference type="PANTHER" id="PTHR32305:SF15">
    <property type="entry name" value="PROTEIN RHSA-RELATED"/>
    <property type="match status" value="1"/>
</dbReference>
<dbReference type="InterPro" id="IPR050708">
    <property type="entry name" value="T6SS_VgrG/RHS"/>
</dbReference>
<gene>
    <name evidence="3" type="ORF">C1O12_10765</name>
</gene>
<dbReference type="PRINTS" id="PR00394">
    <property type="entry name" value="RHSPROTEIN"/>
</dbReference>
<reference evidence="3 4" key="1">
    <citation type="submission" date="2018-01" db="EMBL/GenBank/DDBJ databases">
        <title>Geographic spread and resistance mechanisms of dominant carbapenem-resistant Enterobacter cloacae complex clones ST171 and ST78.</title>
        <authorList>
            <person name="Gomez-Simmonds A."/>
            <person name="Annavajhala M.K."/>
            <person name="Wang Z."/>
            <person name="Macesic N."/>
            <person name="Hu Y."/>
            <person name="Giddins M.J."/>
            <person name="O'Malley A."/>
            <person name="Toussaint N.C."/>
            <person name="Whittier S."/>
            <person name="Torres V.J."/>
            <person name="Uhlemann A.-C."/>
        </authorList>
    </citation>
    <scope>NUCLEOTIDE SEQUENCE [LARGE SCALE GENOMIC DNA]</scope>
    <source>
        <strain evidence="3 4">78</strain>
    </source>
</reference>
<dbReference type="Pfam" id="PF03527">
    <property type="entry name" value="RHS"/>
    <property type="match status" value="1"/>
</dbReference>
<dbReference type="EMBL" id="PNXT01000001">
    <property type="protein sequence ID" value="PTX90574.1"/>
    <property type="molecule type" value="Genomic_DNA"/>
</dbReference>
<organism evidence="3 4">
    <name type="scientific">Enterobacter hormaechei</name>
    <dbReference type="NCBI Taxonomy" id="158836"/>
    <lineage>
        <taxon>Bacteria</taxon>
        <taxon>Pseudomonadati</taxon>
        <taxon>Pseudomonadota</taxon>
        <taxon>Gammaproteobacteria</taxon>
        <taxon>Enterobacterales</taxon>
        <taxon>Enterobacteriaceae</taxon>
        <taxon>Enterobacter</taxon>
        <taxon>Enterobacter cloacae complex</taxon>
    </lineage>
</organism>
<sequence>MLGGQPTGRPVTTRFVWEGFRLLQEVHGDEPLTYVYSDQDSYDPLARIDGVDAPEIFWFHCQPNGTPERMTDSEGQVRWEGVNSAWGKLLRESETQVSGYSQNLRMQGQYLDRETGLHYNLFRYYDPDCGRFTQQDPIGLAGGINLYQYAPNALGWVDPWGLSCRNSWNDFQNKTKGVFSSRAWAAKAYNSLKGTTKPNRPNPTNYLDPSYVKQHLALFNDGISKIAWGVNRAEIGPPSGHFVMPKSVADNIIKKAGGDVGKLEKMLGLDPGDLGDSPVRIDILKPQGLRMPSGNEGGANDFWVPGGKTSGGIPEAVIDQTPVGDALITPIINK</sequence>
<dbReference type="NCBIfam" id="TIGR03696">
    <property type="entry name" value="Rhs_assc_core"/>
    <property type="match status" value="1"/>
</dbReference>
<accession>A0A855VMR9</accession>